<dbReference type="Gene3D" id="2.60.40.1930">
    <property type="match status" value="1"/>
</dbReference>
<keyword evidence="1" id="KW-0732">Signal</keyword>
<dbReference type="AlphaFoldDB" id="A0A4V5PG11"/>
<accession>A0A4V5PG11</accession>
<protein>
    <recommendedName>
        <fullName evidence="4">Macroglobulin domain-containing protein</fullName>
    </recommendedName>
</protein>
<dbReference type="RefSeq" id="WP_136880454.1">
    <property type="nucleotide sequence ID" value="NZ_SWDX01000004.1"/>
</dbReference>
<dbReference type="EMBL" id="SWDX01000004">
    <property type="protein sequence ID" value="TKC61426.1"/>
    <property type="molecule type" value="Genomic_DNA"/>
</dbReference>
<evidence type="ECO:0000256" key="1">
    <source>
        <dbReference type="SAM" id="SignalP"/>
    </source>
</evidence>
<evidence type="ECO:0000313" key="2">
    <source>
        <dbReference type="EMBL" id="TKC61426.1"/>
    </source>
</evidence>
<feature type="chain" id="PRO_5020813383" description="Macroglobulin domain-containing protein" evidence="1">
    <location>
        <begin position="22"/>
        <end position="793"/>
    </location>
</feature>
<proteinExistence type="predicted"/>
<dbReference type="Proteomes" id="UP000309594">
    <property type="component" value="Unassembled WGS sequence"/>
</dbReference>
<evidence type="ECO:0000313" key="3">
    <source>
        <dbReference type="Proteomes" id="UP000309594"/>
    </source>
</evidence>
<sequence>MNLRTIIVFAALSLLPVIGQAQEKVQPAGTASKTVQWFFEKTYLHTDREYYSTGEDLWFSAYLVNGRSANLTATSNNLYVELISPAAEIMDRKLIRLDNGLGRGDFKIKDSIPGGWYQLRAYTNWMRNFNDLFVFQKKIYISSTLSKKKNPAAIAAQESIQLFPEGGSLVQDVTGLVAFKALDQQGNGIRVSGKVISGGGAEIGGFESTDLGLGIFTLKPEAGVKYRVEGIYANGKKFTVTLPDALSKGISLHVVRDSANIKAVISVNEAMLNEVKNKEITVDVKHGGSTFYTEQIKLSKSQVSILFPLQDLPQGITSLTVIDDQGRPNCERLIYVPGKPVILSVLSDKASYKPQEQVNLTVKVVDGVGKPVKTYLSLAALDAIVPGNESNIASYLWLESEIKGKIQDPARYFDEKNPGRSKQLDLLLMTQGWRDYLWKRLADAKPVMSYMPEPGITISGKVRQKVGRKVLPDMNITLFGNGLQDSKIYMTKSLADGRYFLDGLNWFGDQAFKLSSKDTKGKKGGWIMLDSLFKDPLKVNAVAGGINMPNLSAFEIETGRRMVFNRIARSNEAINLKEVVIDGGDKKRVVLRDETLTTFGYPDLVYNITAADHDYKSLEHFLLTKVPGAVSLSDTTEGVAFIASGGERLAPRIIVNKREDIFDRLDYYSLPMNQVNKITVRHLIRNGGGDAYVMNLDLKEDAFRSSSLDVLNTTLPGYYQAREFYIPPFQDKMGAKQDLRTTIFWAPSLITNEQGEAKLSFLNADPQATISIRAEGITVNGVPVTGVAQYQVK</sequence>
<name>A0A4V5PG11_9SPHI</name>
<feature type="signal peptide" evidence="1">
    <location>
        <begin position="1"/>
        <end position="21"/>
    </location>
</feature>
<organism evidence="2 3">
    <name type="scientific">Pedobacter hiemivivus</name>
    <dbReference type="NCBI Taxonomy" id="2530454"/>
    <lineage>
        <taxon>Bacteria</taxon>
        <taxon>Pseudomonadati</taxon>
        <taxon>Bacteroidota</taxon>
        <taxon>Sphingobacteriia</taxon>
        <taxon>Sphingobacteriales</taxon>
        <taxon>Sphingobacteriaceae</taxon>
        <taxon>Pedobacter</taxon>
    </lineage>
</organism>
<comment type="caution">
    <text evidence="2">The sequence shown here is derived from an EMBL/GenBank/DDBJ whole genome shotgun (WGS) entry which is preliminary data.</text>
</comment>
<evidence type="ECO:0008006" key="4">
    <source>
        <dbReference type="Google" id="ProtNLM"/>
    </source>
</evidence>
<reference evidence="2 3" key="1">
    <citation type="submission" date="2019-04" db="EMBL/GenBank/DDBJ databases">
        <title>Pedobacter sp. RP-1-16 sp. nov., isolated from Arctic soil.</title>
        <authorList>
            <person name="Dahal R.H."/>
            <person name="Kim D.-U."/>
        </authorList>
    </citation>
    <scope>NUCLEOTIDE SEQUENCE [LARGE SCALE GENOMIC DNA]</scope>
    <source>
        <strain evidence="2 3">RP-1-16</strain>
    </source>
</reference>
<gene>
    <name evidence="2" type="ORF">FBD94_12910</name>
</gene>